<comment type="caution">
    <text evidence="2">The sequence shown here is derived from an EMBL/GenBank/DDBJ whole genome shotgun (WGS) entry which is preliminary data.</text>
</comment>
<accession>A0ABD3CJX6</accession>
<evidence type="ECO:0000259" key="1">
    <source>
        <dbReference type="PROSITE" id="PS51806"/>
    </source>
</evidence>
<evidence type="ECO:0000313" key="3">
    <source>
        <dbReference type="Proteomes" id="UP001632038"/>
    </source>
</evidence>
<dbReference type="PANTHER" id="PTHR46354:SF4">
    <property type="entry name" value="PROTEIN DOG1-LIKE 3"/>
    <property type="match status" value="1"/>
</dbReference>
<reference evidence="3" key="1">
    <citation type="journal article" date="2024" name="IScience">
        <title>Strigolactones Initiate the Formation of Haustorium-like Structures in Castilleja.</title>
        <authorList>
            <person name="Buerger M."/>
            <person name="Peterson D."/>
            <person name="Chory J."/>
        </authorList>
    </citation>
    <scope>NUCLEOTIDE SEQUENCE [LARGE SCALE GENOMIC DNA]</scope>
</reference>
<protein>
    <recommendedName>
        <fullName evidence="1">DOG1 domain-containing protein</fullName>
    </recommendedName>
</protein>
<keyword evidence="3" id="KW-1185">Reference proteome</keyword>
<dbReference type="Proteomes" id="UP001632038">
    <property type="component" value="Unassembled WGS sequence"/>
</dbReference>
<name>A0ABD3CJX6_9LAMI</name>
<sequence>MEHNSTSTHNNEQTFQEFFEHWLVEQNKILNELVESTKEHELLQHFYLTDGFIQTPDESNLQVLVKRVIRHYEGYYVAKSKWAENHITAMFKPKWLSTLEDAILWIGGWRPTMAVHLLCAKAGIQIEARIADIMGGMETGDLSGICPIQLRMVDELQQETIRVENEITEMLAELQGTVGDGEIVDMNHYVNEMVRAEAEGRVDGAMARFKEELVRILKMADDLRLKTLKEVVEILTPLQGVYYLISAAELHLRIHEWGKNRDAKQA</sequence>
<dbReference type="InterPro" id="IPR051886">
    <property type="entry name" value="Seed_Dev/Stress_Resp_Reg"/>
</dbReference>
<evidence type="ECO:0000313" key="2">
    <source>
        <dbReference type="EMBL" id="KAL3630233.1"/>
    </source>
</evidence>
<dbReference type="EMBL" id="JAVIJP010000032">
    <property type="protein sequence ID" value="KAL3630233.1"/>
    <property type="molecule type" value="Genomic_DNA"/>
</dbReference>
<dbReference type="Pfam" id="PF14144">
    <property type="entry name" value="DOG1"/>
    <property type="match status" value="1"/>
</dbReference>
<proteinExistence type="predicted"/>
<dbReference type="InterPro" id="IPR025422">
    <property type="entry name" value="TGA_domain"/>
</dbReference>
<organism evidence="2 3">
    <name type="scientific">Castilleja foliolosa</name>
    <dbReference type="NCBI Taxonomy" id="1961234"/>
    <lineage>
        <taxon>Eukaryota</taxon>
        <taxon>Viridiplantae</taxon>
        <taxon>Streptophyta</taxon>
        <taxon>Embryophyta</taxon>
        <taxon>Tracheophyta</taxon>
        <taxon>Spermatophyta</taxon>
        <taxon>Magnoliopsida</taxon>
        <taxon>eudicotyledons</taxon>
        <taxon>Gunneridae</taxon>
        <taxon>Pentapetalae</taxon>
        <taxon>asterids</taxon>
        <taxon>lamiids</taxon>
        <taxon>Lamiales</taxon>
        <taxon>Orobanchaceae</taxon>
        <taxon>Pedicularideae</taxon>
        <taxon>Castillejinae</taxon>
        <taxon>Castilleja</taxon>
    </lineage>
</organism>
<dbReference type="AlphaFoldDB" id="A0ABD3CJX6"/>
<gene>
    <name evidence="2" type="ORF">CASFOL_023217</name>
</gene>
<feature type="domain" description="DOG1" evidence="1">
    <location>
        <begin position="12"/>
        <end position="264"/>
    </location>
</feature>
<dbReference type="PROSITE" id="PS51806">
    <property type="entry name" value="DOG1"/>
    <property type="match status" value="1"/>
</dbReference>
<dbReference type="PANTHER" id="PTHR46354">
    <property type="entry name" value="DOG1 DOMAIN-CONTAINING PROTEIN"/>
    <property type="match status" value="1"/>
</dbReference>